<comment type="caution">
    <text evidence="2">The sequence shown here is derived from an EMBL/GenBank/DDBJ whole genome shotgun (WGS) entry which is preliminary data.</text>
</comment>
<sequence length="1467" mass="163803">MAAHVKSTAIPAAGYVYQTMQGVNLLCDWLDAPTRYTRVRFECDAEEVAPQGLDDLVAERPDGKVDLWQVKFTPADEKHLLDWNWLLERPGKKGGKSRSNLRKWFDALKQIESNRVGHVRLLTNRIPDSSLEACLAGGSRIDYTKAPAEIQHQVIEELGGSSNAKELFDALDVRHSDKGFASIESHVTARLRRHSTPQGVEVLKNRAIHWSIQKNQPAPDGWITLELLRATLLVEAPEPLPENFAIPPGYRVPDTAFFLSFINAIEAIPTEPIVLTGPPGRGKSTFLSKACELLQKKGIPLVRHHYYLSSTDRSHDRHTSFVVEESLLAQIQHFHPDVHVPDRALGSALAACAAHYKKRNKPFVLVLDGLDHVWRNQGQDKRPLDEIFNQVLPAFDNLVVVVGTQPVEDAQLPSRLLAGTPRSTWRELPVMSADAVLQYVRKQVEQGRLQIEHKRPYAEEEIQSAAAEVRARTNGHPLHVIYAIEELIRSARPLSKWSVEQLLGDMSKDVKTYYASLWNLLPASQKDVLRLVCEFPFFWPTSGFAQIARIVGAPLPEVSAVMHLLYSSPAGLKPFHESLVVFIKQTDDYAPRVKALIPSVERWLSHEAPNSLRVNWLWSVKAKQGQPEDLIEGLQRDWIIDRLCEGYPTELFESLMADAEEHAVCRARYADAYRLRHLKTRSLNSLSYQLTGIDAVRLKACTWTLARDSSVMEEAVASRHETSTLDVAALSRALMTRGDYGTARKSATEALHRFRGESRFVGRRWGYESRAEELYLASTFVGLGVAGSTPERAAEIVMSSSLEIGEKVVGAYVDADNVSGLVQIASLLPRGEQKAMVCDAAVRAAALADAELVSWSNFQDLSCGLLAACMGAMKGKDILVFPGGSEVDWSQAQYDDRQEALTQLARFWFFGAVHLHMTVAGEDFCFIKTPTFKDRENVSDYLENLTAVAADVARRWSAGESVSFLYVHRSFESIPVPDYSNYQRGEGAATFRRALNALAVDLHLLDSRISGNTLVTSKEVDEALRLSWFDADHFRSVYVSELVKVLTDDAAEFFILRQRDDRNAVVEEETGARMRAFLDLCEMSLRHGLANLAGELCRVTWELVLGYGQRKDPALPDVMDAISYLTSVAPDDARRLLYEISPQIENVSVYTDGKGTRHVVAEANELLARLNREALAEKHRQHVELGQWDEAEKSLATYMTTAEAISRTLAAVARTGMQDEAVRDLEDAAKLGNNNASQLRDLANEHMGWDIGTIAKPESGGTSTEFPPFEGDVSTYAVNELKRLQTDLAEHYGVRREVLKQWYAHWESQGLGSDLIQNLEPMLLSADCRDNDLAGLLDAAFATKLTLEGPRAAFPYIVQAQRMNGGWLGPMYFESRKETESRLRIAATKYRSRGDEFFLKSAFGLFGPKPDRVIPTDIMVFFLGQLGRTGEAVAFAEAMVRSVQEDTRTLRLERPAWAGKLMNGASA</sequence>
<feature type="domain" description="NACHT" evidence="1">
    <location>
        <begin position="272"/>
        <end position="444"/>
    </location>
</feature>
<dbReference type="Proteomes" id="UP000054870">
    <property type="component" value="Unassembled WGS sequence"/>
</dbReference>
<accession>A0A158BPZ8</accession>
<dbReference type="RefSeq" id="WP_087086685.1">
    <property type="nucleotide sequence ID" value="NZ_FCOF02000017.1"/>
</dbReference>
<dbReference type="Pfam" id="PF05729">
    <property type="entry name" value="NACHT"/>
    <property type="match status" value="1"/>
</dbReference>
<protein>
    <submittedName>
        <fullName evidence="2">NACHT domain protein</fullName>
    </submittedName>
</protein>
<dbReference type="Gene3D" id="3.40.50.300">
    <property type="entry name" value="P-loop containing nucleotide triphosphate hydrolases"/>
    <property type="match status" value="1"/>
</dbReference>
<reference evidence="2" key="1">
    <citation type="submission" date="2016-01" db="EMBL/GenBank/DDBJ databases">
        <authorList>
            <person name="Peeters C."/>
        </authorList>
    </citation>
    <scope>NUCLEOTIDE SEQUENCE [LARGE SCALE GENOMIC DNA]</scope>
    <source>
        <strain evidence="2">LMG 29318</strain>
    </source>
</reference>
<name>A0A158BPZ8_9BURK</name>
<evidence type="ECO:0000259" key="1">
    <source>
        <dbReference type="Pfam" id="PF05729"/>
    </source>
</evidence>
<dbReference type="CDD" id="cd00009">
    <property type="entry name" value="AAA"/>
    <property type="match status" value="1"/>
</dbReference>
<dbReference type="InterPro" id="IPR007111">
    <property type="entry name" value="NACHT_NTPase"/>
</dbReference>
<evidence type="ECO:0000313" key="3">
    <source>
        <dbReference type="Proteomes" id="UP000054870"/>
    </source>
</evidence>
<dbReference type="EMBL" id="FCOF02000017">
    <property type="protein sequence ID" value="SAK72158.1"/>
    <property type="molecule type" value="Genomic_DNA"/>
</dbReference>
<organism evidence="2 3">
    <name type="scientific">Caballeronia catudaia</name>
    <dbReference type="NCBI Taxonomy" id="1777136"/>
    <lineage>
        <taxon>Bacteria</taxon>
        <taxon>Pseudomonadati</taxon>
        <taxon>Pseudomonadota</taxon>
        <taxon>Betaproteobacteria</taxon>
        <taxon>Burkholderiales</taxon>
        <taxon>Burkholderiaceae</taxon>
        <taxon>Caballeronia</taxon>
    </lineage>
</organism>
<gene>
    <name evidence="2" type="ORF">AWB75_03842</name>
</gene>
<proteinExistence type="predicted"/>
<dbReference type="SUPFAM" id="SSF52540">
    <property type="entry name" value="P-loop containing nucleoside triphosphate hydrolases"/>
    <property type="match status" value="1"/>
</dbReference>
<dbReference type="OrthoDB" id="898678at2"/>
<dbReference type="InterPro" id="IPR027417">
    <property type="entry name" value="P-loop_NTPase"/>
</dbReference>
<evidence type="ECO:0000313" key="2">
    <source>
        <dbReference type="EMBL" id="SAK72158.1"/>
    </source>
</evidence>
<keyword evidence="3" id="KW-1185">Reference proteome</keyword>